<dbReference type="InterPro" id="IPR036852">
    <property type="entry name" value="Peptidase_S8/S53_dom_sf"/>
</dbReference>
<evidence type="ECO:0000256" key="1">
    <source>
        <dbReference type="SAM" id="MobiDB-lite"/>
    </source>
</evidence>
<sequence length="656" mass="70950">MADTMELTSGADRPPGTWSMPCMASHRHRLGLSPYLHYYHDLWTRRGEAKARPPLIPESILSFQEALVDLIGPKLDWMLAAFDDFREDPAGVLSDDAVNPDFHPLGDEDLTVPRLAYLSHRALPDPAASCIIGVIDDAVPFAHQCLALPGHVSRVASVWLQDAAFRKGMGDDLPSGAEWRGAELSRMLAQAARGRIGGEDEIYRLTGAVDLTRPAPPSGAFETGHGAAVAPLAAGFDPADPRAKRHPVIAVCLPPRIIADSMGVMAPVAILAGIAFIVKRARRLCRFIEARRKLPHRSVRLPVVINLSLGLTAGPRDGGSLLERFMDAVSKRNYPGLGPVHFVLPMGNHRQARLRARLREGQSIAWRLPPDDPTINAIEIWGPPYDHDPRGDLQLALTPPGMSRATTAFRRPGQYSILSDDRGLPLARAYYVPQPLPDGRWRDGIVVMAAPTCPERPGEVFASPGDWRVGIGESDDGRVYDLSTQRDEAIRGFRSGARQSWFSDPAYRSRNEAGFAIPFDPKKSGKARIIRAGTVNTYATGDCPLRAGAAYRSTGGATVYGALLASGKAGDCLAPVDRSMNNTGMIVRGRGSGSFTLASGTSMAAPQATRWLAGKLSEGHRPDGRAAIARLARDQFGGKAEPPVLSEPEPTRFPEF</sequence>
<dbReference type="Gene3D" id="3.40.50.200">
    <property type="entry name" value="Peptidase S8/S53 domain"/>
    <property type="match status" value="1"/>
</dbReference>
<evidence type="ECO:0000313" key="3">
    <source>
        <dbReference type="Proteomes" id="UP001595557"/>
    </source>
</evidence>
<evidence type="ECO:0008006" key="4">
    <source>
        <dbReference type="Google" id="ProtNLM"/>
    </source>
</evidence>
<dbReference type="SUPFAM" id="SSF52743">
    <property type="entry name" value="Subtilisin-like"/>
    <property type="match status" value="1"/>
</dbReference>
<dbReference type="Proteomes" id="UP001595557">
    <property type="component" value="Unassembled WGS sequence"/>
</dbReference>
<accession>A0ABV7IDR7</accession>
<reference evidence="3" key="1">
    <citation type="journal article" date="2019" name="Int. J. Syst. Evol. Microbiol.">
        <title>The Global Catalogue of Microorganisms (GCM) 10K type strain sequencing project: providing services to taxonomists for standard genome sequencing and annotation.</title>
        <authorList>
            <consortium name="The Broad Institute Genomics Platform"/>
            <consortium name="The Broad Institute Genome Sequencing Center for Infectious Disease"/>
            <person name="Wu L."/>
            <person name="Ma J."/>
        </authorList>
    </citation>
    <scope>NUCLEOTIDE SEQUENCE [LARGE SCALE GENOMIC DNA]</scope>
    <source>
        <strain evidence="3">KCTC 52239</strain>
    </source>
</reference>
<feature type="region of interest" description="Disordered" evidence="1">
    <location>
        <begin position="632"/>
        <end position="656"/>
    </location>
</feature>
<dbReference type="Gene3D" id="2.60.120.1290">
    <property type="match status" value="1"/>
</dbReference>
<gene>
    <name evidence="2" type="ORF">ACFOD7_05555</name>
</gene>
<name>A0ABV7IDR7_9RHOB</name>
<dbReference type="EMBL" id="JBHRTE010000026">
    <property type="protein sequence ID" value="MFC3167510.1"/>
    <property type="molecule type" value="Genomic_DNA"/>
</dbReference>
<keyword evidence="3" id="KW-1185">Reference proteome</keyword>
<comment type="caution">
    <text evidence="2">The sequence shown here is derived from an EMBL/GenBank/DDBJ whole genome shotgun (WGS) entry which is preliminary data.</text>
</comment>
<evidence type="ECO:0000313" key="2">
    <source>
        <dbReference type="EMBL" id="MFC3167510.1"/>
    </source>
</evidence>
<organism evidence="2 3">
    <name type="scientific">Paracoccus fontiphilus</name>
    <dbReference type="NCBI Taxonomy" id="1815556"/>
    <lineage>
        <taxon>Bacteria</taxon>
        <taxon>Pseudomonadati</taxon>
        <taxon>Pseudomonadota</taxon>
        <taxon>Alphaproteobacteria</taxon>
        <taxon>Rhodobacterales</taxon>
        <taxon>Paracoccaceae</taxon>
        <taxon>Paracoccus</taxon>
    </lineage>
</organism>
<protein>
    <recommendedName>
        <fullName evidence="4">Subtilase family protein</fullName>
    </recommendedName>
</protein>
<proteinExistence type="predicted"/>